<dbReference type="EMBL" id="AUZY01010422">
    <property type="protein sequence ID" value="EQD38760.1"/>
    <property type="molecule type" value="Genomic_DNA"/>
</dbReference>
<dbReference type="GO" id="GO:0005524">
    <property type="term" value="F:ATP binding"/>
    <property type="evidence" value="ECO:0007669"/>
    <property type="project" value="InterPro"/>
</dbReference>
<sequence>PKERQSVVVQRGNGTSLYVTRDVAYHLAKFAAFARVVDVLGQDHQLHARTLEALLAEIGEPRRPEFVIYQDITVPEGGRMSTRGGSAVWLDPLLAEAVERAKQEVLARREGLDDAEVDRIAEAVATGASATTSSGWRRRSRSPSDGRMRCRSRGAAGRSASTPMPGRRACSARRRRPARRIRTTRPASSTPTSGRCCG</sequence>
<dbReference type="GO" id="GO:0006420">
    <property type="term" value="P:arginyl-tRNA aminoacylation"/>
    <property type="evidence" value="ECO:0007669"/>
    <property type="project" value="InterPro"/>
</dbReference>
<feature type="compositionally biased region" description="Low complexity" evidence="1">
    <location>
        <begin position="126"/>
        <end position="135"/>
    </location>
</feature>
<dbReference type="AlphaFoldDB" id="T1AAB9"/>
<dbReference type="PANTHER" id="PTHR11956:SF5">
    <property type="entry name" value="ARGININE--TRNA LIGASE, CYTOPLASMIC"/>
    <property type="match status" value="1"/>
</dbReference>
<feature type="region of interest" description="Disordered" evidence="1">
    <location>
        <begin position="126"/>
        <end position="198"/>
    </location>
</feature>
<dbReference type="InterPro" id="IPR035684">
    <property type="entry name" value="ArgRS_core"/>
</dbReference>
<evidence type="ECO:0000259" key="2">
    <source>
        <dbReference type="Pfam" id="PF00750"/>
    </source>
</evidence>
<name>T1AAB9_9ZZZZ</name>
<dbReference type="InterPro" id="IPR014729">
    <property type="entry name" value="Rossmann-like_a/b/a_fold"/>
</dbReference>
<accession>T1AAB9</accession>
<evidence type="ECO:0000256" key="1">
    <source>
        <dbReference type="SAM" id="MobiDB-lite"/>
    </source>
</evidence>
<dbReference type="SUPFAM" id="SSF52374">
    <property type="entry name" value="Nucleotidylyl transferase"/>
    <property type="match status" value="1"/>
</dbReference>
<reference evidence="3" key="1">
    <citation type="submission" date="2013-08" db="EMBL/GenBank/DDBJ databases">
        <authorList>
            <person name="Mendez C."/>
            <person name="Richter M."/>
            <person name="Ferrer M."/>
            <person name="Sanchez J."/>
        </authorList>
    </citation>
    <scope>NUCLEOTIDE SEQUENCE</scope>
</reference>
<keyword evidence="3" id="KW-0436">Ligase</keyword>
<feature type="compositionally biased region" description="Basic residues" evidence="1">
    <location>
        <begin position="170"/>
        <end position="183"/>
    </location>
</feature>
<proteinExistence type="predicted"/>
<dbReference type="PANTHER" id="PTHR11956">
    <property type="entry name" value="ARGINYL-TRNA SYNTHETASE"/>
    <property type="match status" value="1"/>
</dbReference>
<dbReference type="GO" id="GO:0004814">
    <property type="term" value="F:arginine-tRNA ligase activity"/>
    <property type="evidence" value="ECO:0007669"/>
    <property type="project" value="UniProtKB-EC"/>
</dbReference>
<feature type="domain" description="Arginyl-tRNA synthetase catalytic core" evidence="2">
    <location>
        <begin position="5"/>
        <end position="128"/>
    </location>
</feature>
<gene>
    <name evidence="3" type="ORF">B1B_15668</name>
</gene>
<feature type="compositionally biased region" description="Low complexity" evidence="1">
    <location>
        <begin position="153"/>
        <end position="169"/>
    </location>
</feature>
<evidence type="ECO:0000313" key="3">
    <source>
        <dbReference type="EMBL" id="EQD38760.1"/>
    </source>
</evidence>
<dbReference type="Pfam" id="PF00750">
    <property type="entry name" value="tRNA-synt_1d"/>
    <property type="match status" value="1"/>
</dbReference>
<dbReference type="InterPro" id="IPR001278">
    <property type="entry name" value="Arg-tRNA-ligase"/>
</dbReference>
<feature type="non-terminal residue" evidence="3">
    <location>
        <position position="1"/>
    </location>
</feature>
<organism evidence="3">
    <name type="scientific">mine drainage metagenome</name>
    <dbReference type="NCBI Taxonomy" id="410659"/>
    <lineage>
        <taxon>unclassified sequences</taxon>
        <taxon>metagenomes</taxon>
        <taxon>ecological metagenomes</taxon>
    </lineage>
</organism>
<comment type="caution">
    <text evidence="3">The sequence shown here is derived from an EMBL/GenBank/DDBJ whole genome shotgun (WGS) entry which is preliminary data.</text>
</comment>
<reference evidence="3" key="2">
    <citation type="journal article" date="2014" name="ISME J.">
        <title>Microbial stratification in low pH oxic and suboxic macroscopic growths along an acid mine drainage.</title>
        <authorList>
            <person name="Mendez-Garcia C."/>
            <person name="Mesa V."/>
            <person name="Sprenger R.R."/>
            <person name="Richter M."/>
            <person name="Diez M.S."/>
            <person name="Solano J."/>
            <person name="Bargiela R."/>
            <person name="Golyshina O.V."/>
            <person name="Manteca A."/>
            <person name="Ramos J.L."/>
            <person name="Gallego J.R."/>
            <person name="Llorente I."/>
            <person name="Martins Dos Santos V.A."/>
            <person name="Jensen O.N."/>
            <person name="Pelaez A.I."/>
            <person name="Sanchez J."/>
            <person name="Ferrer M."/>
        </authorList>
    </citation>
    <scope>NUCLEOTIDE SEQUENCE</scope>
</reference>
<protein>
    <submittedName>
        <fullName evidence="3">Arginyl-tRNA synthetase, class Ic, core domain protein</fullName>
        <ecNumber evidence="3">6.1.1.19</ecNumber>
    </submittedName>
</protein>
<feature type="compositionally biased region" description="Low complexity" evidence="1">
    <location>
        <begin position="184"/>
        <end position="198"/>
    </location>
</feature>
<keyword evidence="3" id="KW-0030">Aminoacyl-tRNA synthetase</keyword>
<dbReference type="EC" id="6.1.1.19" evidence="3"/>
<dbReference type="Gene3D" id="3.40.50.620">
    <property type="entry name" value="HUPs"/>
    <property type="match status" value="1"/>
</dbReference>